<dbReference type="Proteomes" id="UP000602198">
    <property type="component" value="Unassembled WGS sequence"/>
</dbReference>
<comment type="caution">
    <text evidence="2">The sequence shown here is derived from an EMBL/GenBank/DDBJ whole genome shotgun (WGS) entry which is preliminary data.</text>
</comment>
<sequence length="138" mass="14836">MPPVVPLPSSNSVVVPLARGRLEAMPPTSYSVVKVAYGSVLVNYAGRVAERSVLSSLGWEPGTPIHLEAALPDVIVVTSPPDGAYAIARNGQLPIPAPIRRAVRLRIGHRVLLAAHPGPEPPDHRLPERIRHPRWGDP</sequence>
<accession>A0ABS1MHJ9</accession>
<dbReference type="EMBL" id="JAERRJ010000012">
    <property type="protein sequence ID" value="MBL1078698.1"/>
    <property type="molecule type" value="Genomic_DNA"/>
</dbReference>
<proteinExistence type="predicted"/>
<feature type="region of interest" description="Disordered" evidence="1">
    <location>
        <begin position="116"/>
        <end position="138"/>
    </location>
</feature>
<name>A0ABS1MHJ9_9NOCA</name>
<protein>
    <recommendedName>
        <fullName evidence="4">AbrB/MazE/SpoVT family DNA-binding domain-containing protein</fullName>
    </recommendedName>
</protein>
<reference evidence="2 3" key="1">
    <citation type="submission" date="2021-01" db="EMBL/GenBank/DDBJ databases">
        <title>WGS of actinomycetes isolated from Thailand.</title>
        <authorList>
            <person name="Thawai C."/>
        </authorList>
    </citation>
    <scope>NUCLEOTIDE SEQUENCE [LARGE SCALE GENOMIC DNA]</scope>
    <source>
        <strain evidence="2 3">LPG 2</strain>
    </source>
</reference>
<evidence type="ECO:0000256" key="1">
    <source>
        <dbReference type="SAM" id="MobiDB-lite"/>
    </source>
</evidence>
<organism evidence="2 3">
    <name type="scientific">Nocardia acididurans</name>
    <dbReference type="NCBI Taxonomy" id="2802282"/>
    <lineage>
        <taxon>Bacteria</taxon>
        <taxon>Bacillati</taxon>
        <taxon>Actinomycetota</taxon>
        <taxon>Actinomycetes</taxon>
        <taxon>Mycobacteriales</taxon>
        <taxon>Nocardiaceae</taxon>
        <taxon>Nocardia</taxon>
    </lineage>
</organism>
<evidence type="ECO:0008006" key="4">
    <source>
        <dbReference type="Google" id="ProtNLM"/>
    </source>
</evidence>
<evidence type="ECO:0000313" key="2">
    <source>
        <dbReference type="EMBL" id="MBL1078698.1"/>
    </source>
</evidence>
<keyword evidence="3" id="KW-1185">Reference proteome</keyword>
<evidence type="ECO:0000313" key="3">
    <source>
        <dbReference type="Proteomes" id="UP000602198"/>
    </source>
</evidence>
<gene>
    <name evidence="2" type="ORF">JK358_30280</name>
</gene>
<feature type="compositionally biased region" description="Basic and acidic residues" evidence="1">
    <location>
        <begin position="121"/>
        <end position="138"/>
    </location>
</feature>
<dbReference type="RefSeq" id="WP_201954365.1">
    <property type="nucleotide sequence ID" value="NZ_JAERRJ010000012.1"/>
</dbReference>